<feature type="chain" id="PRO_5017303819" evidence="1">
    <location>
        <begin position="24"/>
        <end position="76"/>
    </location>
</feature>
<keyword evidence="3" id="KW-1185">Reference proteome</keyword>
<protein>
    <submittedName>
        <fullName evidence="2">Uncharacterized protein</fullName>
    </submittedName>
</protein>
<accession>A0A392PJU2</accession>
<dbReference type="Proteomes" id="UP000265520">
    <property type="component" value="Unassembled WGS sequence"/>
</dbReference>
<evidence type="ECO:0000313" key="2">
    <source>
        <dbReference type="EMBL" id="MCI12084.1"/>
    </source>
</evidence>
<evidence type="ECO:0000256" key="1">
    <source>
        <dbReference type="SAM" id="SignalP"/>
    </source>
</evidence>
<evidence type="ECO:0000313" key="3">
    <source>
        <dbReference type="Proteomes" id="UP000265520"/>
    </source>
</evidence>
<keyword evidence="1" id="KW-0732">Signal</keyword>
<dbReference type="EMBL" id="LXQA010082707">
    <property type="protein sequence ID" value="MCI12084.1"/>
    <property type="molecule type" value="Genomic_DNA"/>
</dbReference>
<organism evidence="2 3">
    <name type="scientific">Trifolium medium</name>
    <dbReference type="NCBI Taxonomy" id="97028"/>
    <lineage>
        <taxon>Eukaryota</taxon>
        <taxon>Viridiplantae</taxon>
        <taxon>Streptophyta</taxon>
        <taxon>Embryophyta</taxon>
        <taxon>Tracheophyta</taxon>
        <taxon>Spermatophyta</taxon>
        <taxon>Magnoliopsida</taxon>
        <taxon>eudicotyledons</taxon>
        <taxon>Gunneridae</taxon>
        <taxon>Pentapetalae</taxon>
        <taxon>rosids</taxon>
        <taxon>fabids</taxon>
        <taxon>Fabales</taxon>
        <taxon>Fabaceae</taxon>
        <taxon>Papilionoideae</taxon>
        <taxon>50 kb inversion clade</taxon>
        <taxon>NPAAA clade</taxon>
        <taxon>Hologalegina</taxon>
        <taxon>IRL clade</taxon>
        <taxon>Trifolieae</taxon>
        <taxon>Trifolium</taxon>
    </lineage>
</organism>
<comment type="caution">
    <text evidence="2">The sequence shown here is derived from an EMBL/GenBank/DDBJ whole genome shotgun (WGS) entry which is preliminary data.</text>
</comment>
<name>A0A392PJU2_9FABA</name>
<sequence length="76" mass="8144">MEAKISIYLVFALLVLPYNSVLCEDAWQSLIDGAKQSGVSQDTLDEAKNVLGDGQIEEAAEQAMDNGSLADLVQEA</sequence>
<proteinExistence type="predicted"/>
<feature type="signal peptide" evidence="1">
    <location>
        <begin position="1"/>
        <end position="23"/>
    </location>
</feature>
<reference evidence="2 3" key="1">
    <citation type="journal article" date="2018" name="Front. Plant Sci.">
        <title>Red Clover (Trifolium pratense) and Zigzag Clover (T. medium) - A Picture of Genomic Similarities and Differences.</title>
        <authorList>
            <person name="Dluhosova J."/>
            <person name="Istvanek J."/>
            <person name="Nedelnik J."/>
            <person name="Repkova J."/>
        </authorList>
    </citation>
    <scope>NUCLEOTIDE SEQUENCE [LARGE SCALE GENOMIC DNA]</scope>
    <source>
        <strain evidence="3">cv. 10/8</strain>
        <tissue evidence="2">Leaf</tissue>
    </source>
</reference>
<dbReference type="AlphaFoldDB" id="A0A392PJU2"/>
<feature type="non-terminal residue" evidence="2">
    <location>
        <position position="76"/>
    </location>
</feature>